<feature type="compositionally biased region" description="Polar residues" evidence="7">
    <location>
        <begin position="819"/>
        <end position="836"/>
    </location>
</feature>
<keyword evidence="4 8" id="KW-0812">Transmembrane</keyword>
<dbReference type="Pfam" id="PF02534">
    <property type="entry name" value="T4SS-DNA_transf"/>
    <property type="match status" value="1"/>
</dbReference>
<feature type="region of interest" description="Disordered" evidence="7">
    <location>
        <begin position="646"/>
        <end position="705"/>
    </location>
</feature>
<keyword evidence="3" id="KW-1003">Cell membrane</keyword>
<sequence length="857" mass="97901">MGNTIKQNSFKEFYEQTSFGIADKTIKEQWHKNKKIIKIDLAVTGTLSLLAAGYVYTLFIGLEKPFFLLYLVYGLIKVPWLSVILLLVMNRFTYNYLAAIQKTAIKDSERNYESSKDGGKGTAHKMTEEEKKETLSCGNYLEQKDNIFGCEPGDITKLYSLRKDLYGKNGNMLVVGAPGCGKSRCVAIPIIMQTVRRGESLIVTDPKGELYRDTAALAKANGYVVKILNFRPKNTLHTDTCNFMSVLGGSAFKSQSFSKTVIDNTSDGKPADFWTESEFNLYMGVCIWVNNNDLDIPKTMGGIYQFLYSYTVNEFEEVMSSLPDDHPALPYLKTFMNGDKTVKGNTYAGLQIRLSALADPLVQKIVGVDDIDFTLPGKQKCIYYISSPDTDKSRSYLVALFFTLLYNELIDLADEQESGHLPIRVTMLLDEFKNIGVIPAFPEKLSTVRSRWIDTIIIIQGLEQLMTMYPDNEWETIMNDCTTRILINTNNNITAEYFSKLSGEQTTEEYGVRYEENAGDLLKIHPTYTVSKSHGSRVVYTPNEIQQLNPKHLLVFISQVPVVELEKIDYTNHPMCKEMRKWVPRFHAPKWILELPEKDRLKYHVYDEIYKRESINDIELCTEDDFREPWNKKKEAALQERIEKLKSKQEKGLSKSSETNATNELEKNVSISSDSNETNTSSTNHLSDYTSITESTETEKKNPKNNQFSAFDNYIAKSNVVSQDQTSPKFVCIKKAYDNTAEKTENIINESIEKAKSSVEEIMFQKFPDINDNETWKKIPKVEEEDTVNITSYDDDLQNELDEYENPEMEGFQDFMLSMNSTTPESDSSDFMTSLNDIPEPDMEIIVPEFLEKESDM</sequence>
<feature type="compositionally biased region" description="Polar residues" evidence="7">
    <location>
        <begin position="654"/>
        <end position="663"/>
    </location>
</feature>
<dbReference type="Proteomes" id="UP000284465">
    <property type="component" value="Unassembled WGS sequence"/>
</dbReference>
<evidence type="ECO:0000313" key="10">
    <source>
        <dbReference type="Proteomes" id="UP000284465"/>
    </source>
</evidence>
<evidence type="ECO:0000256" key="7">
    <source>
        <dbReference type="SAM" id="MobiDB-lite"/>
    </source>
</evidence>
<evidence type="ECO:0000256" key="5">
    <source>
        <dbReference type="ARBA" id="ARBA00022989"/>
    </source>
</evidence>
<dbReference type="CDD" id="cd01127">
    <property type="entry name" value="TrwB_TraG_TraD_VirD4"/>
    <property type="match status" value="1"/>
</dbReference>
<dbReference type="InterPro" id="IPR051539">
    <property type="entry name" value="T4SS-coupling_protein"/>
</dbReference>
<feature type="region of interest" description="Disordered" evidence="7">
    <location>
        <begin position="819"/>
        <end position="839"/>
    </location>
</feature>
<evidence type="ECO:0000313" key="9">
    <source>
        <dbReference type="EMBL" id="RHA66222.1"/>
    </source>
</evidence>
<feature type="transmembrane region" description="Helical" evidence="8">
    <location>
        <begin position="41"/>
        <end position="61"/>
    </location>
</feature>
<gene>
    <name evidence="9" type="ORF">DW927_11825</name>
</gene>
<dbReference type="NCBIfam" id="NF045973">
    <property type="entry name" value="conju_CD1115"/>
    <property type="match status" value="1"/>
</dbReference>
<dbReference type="EMBL" id="QSFP01000013">
    <property type="protein sequence ID" value="RHA66222.1"/>
    <property type="molecule type" value="Genomic_DNA"/>
</dbReference>
<dbReference type="RefSeq" id="WP_118591674.1">
    <property type="nucleotide sequence ID" value="NZ_QSFP01000013.1"/>
</dbReference>
<dbReference type="InterPro" id="IPR027417">
    <property type="entry name" value="P-loop_NTPase"/>
</dbReference>
<evidence type="ECO:0000256" key="1">
    <source>
        <dbReference type="ARBA" id="ARBA00004651"/>
    </source>
</evidence>
<evidence type="ECO:0000256" key="6">
    <source>
        <dbReference type="ARBA" id="ARBA00023136"/>
    </source>
</evidence>
<dbReference type="PANTHER" id="PTHR37937:SF1">
    <property type="entry name" value="CONJUGATIVE TRANSFER: DNA TRANSPORT"/>
    <property type="match status" value="1"/>
</dbReference>
<accession>A0A413SG37</accession>
<feature type="compositionally biased region" description="Low complexity" evidence="7">
    <location>
        <begin position="670"/>
        <end position="695"/>
    </location>
</feature>
<name>A0A413SG37_9FIRM</name>
<comment type="subcellular location">
    <subcellularLocation>
        <location evidence="1">Cell membrane</location>
        <topology evidence="1">Multi-pass membrane protein</topology>
    </subcellularLocation>
</comment>
<evidence type="ECO:0008006" key="11">
    <source>
        <dbReference type="Google" id="ProtNLM"/>
    </source>
</evidence>
<dbReference type="SUPFAM" id="SSF52540">
    <property type="entry name" value="P-loop containing nucleoside triphosphate hydrolases"/>
    <property type="match status" value="1"/>
</dbReference>
<evidence type="ECO:0000256" key="4">
    <source>
        <dbReference type="ARBA" id="ARBA00022692"/>
    </source>
</evidence>
<protein>
    <recommendedName>
        <fullName evidence="11">Type IV secretory system conjugative DNA transfer family protein</fullName>
    </recommendedName>
</protein>
<evidence type="ECO:0000256" key="8">
    <source>
        <dbReference type="SAM" id="Phobius"/>
    </source>
</evidence>
<dbReference type="AlphaFoldDB" id="A0A413SG37"/>
<keyword evidence="6 8" id="KW-0472">Membrane</keyword>
<evidence type="ECO:0000256" key="3">
    <source>
        <dbReference type="ARBA" id="ARBA00022475"/>
    </source>
</evidence>
<dbReference type="Gene3D" id="3.40.50.300">
    <property type="entry name" value="P-loop containing nucleotide triphosphate hydrolases"/>
    <property type="match status" value="2"/>
</dbReference>
<organism evidence="9 10">
    <name type="scientific">Roseburia intestinalis</name>
    <dbReference type="NCBI Taxonomy" id="166486"/>
    <lineage>
        <taxon>Bacteria</taxon>
        <taxon>Bacillati</taxon>
        <taxon>Bacillota</taxon>
        <taxon>Clostridia</taxon>
        <taxon>Lachnospirales</taxon>
        <taxon>Lachnospiraceae</taxon>
        <taxon>Roseburia</taxon>
    </lineage>
</organism>
<proteinExistence type="inferred from homology"/>
<evidence type="ECO:0000256" key="2">
    <source>
        <dbReference type="ARBA" id="ARBA00008806"/>
    </source>
</evidence>
<comment type="similarity">
    <text evidence="2">Belongs to the VirD4/TraG family.</text>
</comment>
<reference evidence="9 10" key="1">
    <citation type="submission" date="2018-08" db="EMBL/GenBank/DDBJ databases">
        <title>A genome reference for cultivated species of the human gut microbiota.</title>
        <authorList>
            <person name="Zou Y."/>
            <person name="Xue W."/>
            <person name="Luo G."/>
        </authorList>
    </citation>
    <scope>NUCLEOTIDE SEQUENCE [LARGE SCALE GENOMIC DNA]</scope>
    <source>
        <strain evidence="9 10">AM43-11</strain>
    </source>
</reference>
<comment type="caution">
    <text evidence="9">The sequence shown here is derived from an EMBL/GenBank/DDBJ whole genome shotgun (WGS) entry which is preliminary data.</text>
</comment>
<dbReference type="GO" id="GO:0005886">
    <property type="term" value="C:plasma membrane"/>
    <property type="evidence" value="ECO:0007669"/>
    <property type="project" value="UniProtKB-SubCell"/>
</dbReference>
<dbReference type="PANTHER" id="PTHR37937">
    <property type="entry name" value="CONJUGATIVE TRANSFER: DNA TRANSPORT"/>
    <property type="match status" value="1"/>
</dbReference>
<dbReference type="InterPro" id="IPR003688">
    <property type="entry name" value="TraG/VirD4"/>
</dbReference>
<feature type="transmembrane region" description="Helical" evidence="8">
    <location>
        <begin position="67"/>
        <end position="88"/>
    </location>
</feature>
<keyword evidence="5 8" id="KW-1133">Transmembrane helix</keyword>